<evidence type="ECO:0000313" key="1">
    <source>
        <dbReference type="EMBL" id="JAD24737.1"/>
    </source>
</evidence>
<sequence length="27" mass="3403">MNPHFSFPILFLQLQKYFMHLHFKLKP</sequence>
<reference evidence="1" key="2">
    <citation type="journal article" date="2015" name="Data Brief">
        <title>Shoot transcriptome of the giant reed, Arundo donax.</title>
        <authorList>
            <person name="Barrero R.A."/>
            <person name="Guerrero F.D."/>
            <person name="Moolhuijzen P."/>
            <person name="Goolsby J.A."/>
            <person name="Tidwell J."/>
            <person name="Bellgard S.E."/>
            <person name="Bellgard M.I."/>
        </authorList>
    </citation>
    <scope>NUCLEOTIDE SEQUENCE</scope>
    <source>
        <tissue evidence="1">Shoot tissue taken approximately 20 cm above the soil surface</tissue>
    </source>
</reference>
<proteinExistence type="predicted"/>
<accession>A0A0A8YQT8</accession>
<organism evidence="1">
    <name type="scientific">Arundo donax</name>
    <name type="common">Giant reed</name>
    <name type="synonym">Donax arundinaceus</name>
    <dbReference type="NCBI Taxonomy" id="35708"/>
    <lineage>
        <taxon>Eukaryota</taxon>
        <taxon>Viridiplantae</taxon>
        <taxon>Streptophyta</taxon>
        <taxon>Embryophyta</taxon>
        <taxon>Tracheophyta</taxon>
        <taxon>Spermatophyta</taxon>
        <taxon>Magnoliopsida</taxon>
        <taxon>Liliopsida</taxon>
        <taxon>Poales</taxon>
        <taxon>Poaceae</taxon>
        <taxon>PACMAD clade</taxon>
        <taxon>Arundinoideae</taxon>
        <taxon>Arundineae</taxon>
        <taxon>Arundo</taxon>
    </lineage>
</organism>
<dbReference type="EMBL" id="GBRH01273158">
    <property type="protein sequence ID" value="JAD24737.1"/>
    <property type="molecule type" value="Transcribed_RNA"/>
</dbReference>
<dbReference type="AlphaFoldDB" id="A0A0A8YQT8"/>
<name>A0A0A8YQT8_ARUDO</name>
<reference evidence="1" key="1">
    <citation type="submission" date="2014-09" db="EMBL/GenBank/DDBJ databases">
        <authorList>
            <person name="Magalhaes I.L.F."/>
            <person name="Oliveira U."/>
            <person name="Santos F.R."/>
            <person name="Vidigal T.H.D.A."/>
            <person name="Brescovit A.D."/>
            <person name="Santos A.J."/>
        </authorList>
    </citation>
    <scope>NUCLEOTIDE SEQUENCE</scope>
    <source>
        <tissue evidence="1">Shoot tissue taken approximately 20 cm above the soil surface</tissue>
    </source>
</reference>
<protein>
    <submittedName>
        <fullName evidence="1">Uncharacterized protein</fullName>
    </submittedName>
</protein>